<gene>
    <name evidence="1" type="ORF">K4G66_17985</name>
</gene>
<proteinExistence type="predicted"/>
<sequence>MENTWNGLLTYLTSDGLLDGVAQSNRGGEALQRSDYRVISQIGMGLMAQLYAYR</sequence>
<protein>
    <submittedName>
        <fullName evidence="1">Uncharacterized protein</fullName>
    </submittedName>
</protein>
<accession>A0AA49JC29</accession>
<dbReference type="AlphaFoldDB" id="A0AA49JC29"/>
<reference evidence="1" key="2">
    <citation type="journal article" date="2024" name="Antonie Van Leeuwenhoek">
        <title>Roseihalotalea indica gen. nov., sp. nov., a halophilic Bacteroidetes from mesopelagic Southwest Indian Ocean with higher carbohydrate metabolic potential.</title>
        <authorList>
            <person name="Chen B."/>
            <person name="Zhang M."/>
            <person name="Lin D."/>
            <person name="Ye J."/>
            <person name="Tang K."/>
        </authorList>
    </citation>
    <scope>NUCLEOTIDE SEQUENCE</scope>
    <source>
        <strain evidence="1">TK19036</strain>
    </source>
</reference>
<dbReference type="EMBL" id="CP120682">
    <property type="protein sequence ID" value="WKN34271.1"/>
    <property type="molecule type" value="Genomic_DNA"/>
</dbReference>
<evidence type="ECO:0000313" key="1">
    <source>
        <dbReference type="EMBL" id="WKN34271.1"/>
    </source>
</evidence>
<organism evidence="1">
    <name type="scientific">Roseihalotalea indica</name>
    <dbReference type="NCBI Taxonomy" id="2867963"/>
    <lineage>
        <taxon>Bacteria</taxon>
        <taxon>Pseudomonadati</taxon>
        <taxon>Bacteroidota</taxon>
        <taxon>Cytophagia</taxon>
        <taxon>Cytophagales</taxon>
        <taxon>Catalimonadaceae</taxon>
        <taxon>Roseihalotalea</taxon>
    </lineage>
</organism>
<reference evidence="1" key="1">
    <citation type="journal article" date="2023" name="Comput. Struct. Biotechnol. J.">
        <title>Discovery of a novel marine Bacteroidetes with a rich repertoire of carbohydrate-active enzymes.</title>
        <authorList>
            <person name="Chen B."/>
            <person name="Liu G."/>
            <person name="Chen Q."/>
            <person name="Wang H."/>
            <person name="Liu L."/>
            <person name="Tang K."/>
        </authorList>
    </citation>
    <scope>NUCLEOTIDE SEQUENCE</scope>
    <source>
        <strain evidence="1">TK19036</strain>
    </source>
</reference>
<name>A0AA49JC29_9BACT</name>